<dbReference type="EMBL" id="QGKY02001250">
    <property type="protein sequence ID" value="KAF2560188.1"/>
    <property type="molecule type" value="Genomic_DNA"/>
</dbReference>
<protein>
    <submittedName>
        <fullName evidence="1">Uncharacterized protein</fullName>
    </submittedName>
</protein>
<name>A0A8S9HZA4_BRACR</name>
<accession>A0A8S9HZA4</accession>
<organism evidence="1">
    <name type="scientific">Brassica cretica</name>
    <name type="common">Mustard</name>
    <dbReference type="NCBI Taxonomy" id="69181"/>
    <lineage>
        <taxon>Eukaryota</taxon>
        <taxon>Viridiplantae</taxon>
        <taxon>Streptophyta</taxon>
        <taxon>Embryophyta</taxon>
        <taxon>Tracheophyta</taxon>
        <taxon>Spermatophyta</taxon>
        <taxon>Magnoliopsida</taxon>
        <taxon>eudicotyledons</taxon>
        <taxon>Gunneridae</taxon>
        <taxon>Pentapetalae</taxon>
        <taxon>rosids</taxon>
        <taxon>malvids</taxon>
        <taxon>Brassicales</taxon>
        <taxon>Brassicaceae</taxon>
        <taxon>Brassiceae</taxon>
        <taxon>Brassica</taxon>
    </lineage>
</organism>
<sequence length="89" mass="9990">MDSLQKATQECEEWLVAQQVMTIGNAKERSHSDDQEEMNRLHKSRCQVDASWATNQSTFGVGFVMELEDGSMFSGSLGGNKSSLPCMWR</sequence>
<gene>
    <name evidence="1" type="ORF">F2Q70_00016611</name>
</gene>
<evidence type="ECO:0000313" key="1">
    <source>
        <dbReference type="EMBL" id="KAF2560188.1"/>
    </source>
</evidence>
<dbReference type="AlphaFoldDB" id="A0A8S9HZA4"/>
<proteinExistence type="predicted"/>
<reference evidence="1" key="1">
    <citation type="submission" date="2019-12" db="EMBL/GenBank/DDBJ databases">
        <title>Genome sequencing and annotation of Brassica cretica.</title>
        <authorList>
            <person name="Studholme D.J."/>
            <person name="Sarris P.F."/>
        </authorList>
    </citation>
    <scope>NUCLEOTIDE SEQUENCE</scope>
    <source>
        <strain evidence="1">PFS-102/07</strain>
        <tissue evidence="1">Leaf</tissue>
    </source>
</reference>
<comment type="caution">
    <text evidence="1">The sequence shown here is derived from an EMBL/GenBank/DDBJ whole genome shotgun (WGS) entry which is preliminary data.</text>
</comment>